<proteinExistence type="predicted"/>
<reference evidence="12 13" key="1">
    <citation type="submission" date="2016-08" db="EMBL/GenBank/DDBJ databases">
        <title>Genome-based comparison of Moorella thermoacetic strains.</title>
        <authorList>
            <person name="Poehlein A."/>
            <person name="Bengelsdorf F.R."/>
            <person name="Esser C."/>
            <person name="Duerre P."/>
            <person name="Daniel R."/>
        </authorList>
    </citation>
    <scope>NUCLEOTIDE SEQUENCE [LARGE SCALE GENOMIC DNA]</scope>
    <source>
        <strain evidence="12 13">DSM 11768</strain>
    </source>
</reference>
<keyword evidence="4" id="KW-0443">Lipid metabolism</keyword>
<name>A0A1J5JFH1_NEOTH</name>
<evidence type="ECO:0000256" key="7">
    <source>
        <dbReference type="ARBA" id="ARBA00023209"/>
    </source>
</evidence>
<evidence type="ECO:0000256" key="5">
    <source>
        <dbReference type="ARBA" id="ARBA00023136"/>
    </source>
</evidence>
<keyword evidence="5 11" id="KW-0472">Membrane</keyword>
<evidence type="ECO:0000256" key="1">
    <source>
        <dbReference type="ARBA" id="ARBA00022475"/>
    </source>
</evidence>
<keyword evidence="2" id="KW-0444">Lipid biosynthesis</keyword>
<sequence>MVTFSAILAILPALFVGLNLLKILLLLAAVITAIMWFLRRVWFYRDPVRVPPTEAGTILAPADGKVVYIKPFRNGEVVAEKLGQAIPVREIMKAPGLGDRGWIMGIYMSPLDVHFNYAPIAGRVEDMVHTRARVNLPMVDLWEYIRLTYFRRAVDLFCHRYRLVNERLTIFLDGEGIKIAMVEIADKFVNKINSFIKPGQVVDRGQKVSFIERGSQVDLVIFSEDVEFTVRVGQQVYGARTVVARYRPPGGVVP</sequence>
<keyword evidence="6" id="KW-0865">Zymogen</keyword>
<gene>
    <name evidence="12" type="primary">psd</name>
    <name evidence="12" type="ORF">MOOR_21160</name>
</gene>
<keyword evidence="7" id="KW-0594">Phospholipid biosynthesis</keyword>
<dbReference type="PANTHER" id="PTHR35809:SF1">
    <property type="entry name" value="ARCHAETIDYLSERINE DECARBOXYLASE PROENZYME-RELATED"/>
    <property type="match status" value="1"/>
</dbReference>
<evidence type="ECO:0000256" key="2">
    <source>
        <dbReference type="ARBA" id="ARBA00022516"/>
    </source>
</evidence>
<dbReference type="EMBL" id="MIHH01000013">
    <property type="protein sequence ID" value="OIQ08262.1"/>
    <property type="molecule type" value="Genomic_DNA"/>
</dbReference>
<dbReference type="GO" id="GO:0004609">
    <property type="term" value="F:phosphatidylserine decarboxylase activity"/>
    <property type="evidence" value="ECO:0007669"/>
    <property type="project" value="UniProtKB-EC"/>
</dbReference>
<dbReference type="InterPro" id="IPR003817">
    <property type="entry name" value="PS_Dcarbxylase"/>
</dbReference>
<keyword evidence="10" id="KW-0670">Pyruvate</keyword>
<keyword evidence="8 12" id="KW-0456">Lyase</keyword>
<dbReference type="AlphaFoldDB" id="A0A1J5JFH1"/>
<keyword evidence="3" id="KW-0210">Decarboxylase</keyword>
<feature type="transmembrane region" description="Helical" evidence="11">
    <location>
        <begin position="6"/>
        <end position="38"/>
    </location>
</feature>
<keyword evidence="11" id="KW-1133">Transmembrane helix</keyword>
<evidence type="ECO:0000256" key="9">
    <source>
        <dbReference type="ARBA" id="ARBA00023264"/>
    </source>
</evidence>
<evidence type="ECO:0000256" key="3">
    <source>
        <dbReference type="ARBA" id="ARBA00022793"/>
    </source>
</evidence>
<keyword evidence="9" id="KW-1208">Phospholipid metabolism</keyword>
<evidence type="ECO:0000256" key="8">
    <source>
        <dbReference type="ARBA" id="ARBA00023239"/>
    </source>
</evidence>
<evidence type="ECO:0000313" key="12">
    <source>
        <dbReference type="EMBL" id="OIQ08262.1"/>
    </source>
</evidence>
<protein>
    <submittedName>
        <fullName evidence="12">Phosphatidylserine decarboxylase proenzyme</fullName>
        <ecNumber evidence="12">4.1.1.65</ecNumber>
    </submittedName>
</protein>
<dbReference type="GO" id="GO:0008654">
    <property type="term" value="P:phospholipid biosynthetic process"/>
    <property type="evidence" value="ECO:0007669"/>
    <property type="project" value="UniProtKB-KW"/>
</dbReference>
<organism evidence="12 13">
    <name type="scientific">Neomoorella thermoacetica</name>
    <name type="common">Clostridium thermoaceticum</name>
    <dbReference type="NCBI Taxonomy" id="1525"/>
    <lineage>
        <taxon>Bacteria</taxon>
        <taxon>Bacillati</taxon>
        <taxon>Bacillota</taxon>
        <taxon>Clostridia</taxon>
        <taxon>Neomoorellales</taxon>
        <taxon>Neomoorellaceae</taxon>
        <taxon>Neomoorella</taxon>
    </lineage>
</organism>
<evidence type="ECO:0000256" key="6">
    <source>
        <dbReference type="ARBA" id="ARBA00023145"/>
    </source>
</evidence>
<dbReference type="RefSeq" id="WP_071521249.1">
    <property type="nucleotide sequence ID" value="NZ_CP136416.1"/>
</dbReference>
<comment type="caution">
    <text evidence="12">The sequence shown here is derived from an EMBL/GenBank/DDBJ whole genome shotgun (WGS) entry which is preliminary data.</text>
</comment>
<dbReference type="Proteomes" id="UP000182743">
    <property type="component" value="Unassembled WGS sequence"/>
</dbReference>
<accession>A0A1J5JFH1</accession>
<keyword evidence="1" id="KW-1003">Cell membrane</keyword>
<evidence type="ECO:0000256" key="11">
    <source>
        <dbReference type="SAM" id="Phobius"/>
    </source>
</evidence>
<dbReference type="InterPro" id="IPR033175">
    <property type="entry name" value="PSD-A"/>
</dbReference>
<evidence type="ECO:0000313" key="13">
    <source>
        <dbReference type="Proteomes" id="UP000182743"/>
    </source>
</evidence>
<evidence type="ECO:0000256" key="4">
    <source>
        <dbReference type="ARBA" id="ARBA00023098"/>
    </source>
</evidence>
<dbReference type="PANTHER" id="PTHR35809">
    <property type="entry name" value="ARCHAETIDYLSERINE DECARBOXYLASE PROENZYME-RELATED"/>
    <property type="match status" value="1"/>
</dbReference>
<evidence type="ECO:0000256" key="10">
    <source>
        <dbReference type="ARBA" id="ARBA00023317"/>
    </source>
</evidence>
<keyword evidence="11" id="KW-0812">Transmembrane</keyword>
<dbReference type="EC" id="4.1.1.65" evidence="12"/>
<dbReference type="Pfam" id="PF02666">
    <property type="entry name" value="PS_Dcarbxylase"/>
    <property type="match status" value="1"/>
</dbReference>